<organism evidence="2 3">
    <name type="scientific">Mycena maculata</name>
    <dbReference type="NCBI Taxonomy" id="230809"/>
    <lineage>
        <taxon>Eukaryota</taxon>
        <taxon>Fungi</taxon>
        <taxon>Dikarya</taxon>
        <taxon>Basidiomycota</taxon>
        <taxon>Agaricomycotina</taxon>
        <taxon>Agaricomycetes</taxon>
        <taxon>Agaricomycetidae</taxon>
        <taxon>Agaricales</taxon>
        <taxon>Marasmiineae</taxon>
        <taxon>Mycenaceae</taxon>
        <taxon>Mycena</taxon>
    </lineage>
</organism>
<sequence>MSDQALPPYTQSAFPPPPYDDNSRPWFPGSDGNRAFGSGLQQPPQYSLVAGMPASAAQQQQQQPRQYSSMSASAAQAPSYNFPPSTQTFAIHPRGPQFVGPATVACSHGLAPAKKVAGVRDKDPKGKKRNYSSDSDTDEEPITKRGRRKGSPNFSKDNVTNLLDNVDKCLPLGQKGWKAVAVGYAKQARNTSHPERDVKSLEANCSRPRSPPAHGIEAKINHHADTRELSDSDDNGANGSDNSIEVLDRSAVHTAGAQRTPTPPLPPRCNSRMNTPELVNKLSQAFDPDALRARDEERGQHLFKTTQIFMMSQQIRDAQATIKSLRTQVTTMHANTHDTERARDRVDMALSWYQNGHGKQNCHHVSRYVNQPRLVRVNGKIRNERVYPDGGACTTWDTAPSSDEVLEQPATYKSAQAGSFVP</sequence>
<evidence type="ECO:0000256" key="1">
    <source>
        <dbReference type="SAM" id="MobiDB-lite"/>
    </source>
</evidence>
<comment type="caution">
    <text evidence="2">The sequence shown here is derived from an EMBL/GenBank/DDBJ whole genome shotgun (WGS) entry which is preliminary data.</text>
</comment>
<feature type="region of interest" description="Disordered" evidence="1">
    <location>
        <begin position="1"/>
        <end position="159"/>
    </location>
</feature>
<dbReference type="PANTHER" id="PTHR34409:SF1">
    <property type="entry name" value="MYB-LIKE DOMAIN-CONTAINING PROTEIN"/>
    <property type="match status" value="1"/>
</dbReference>
<evidence type="ECO:0000313" key="2">
    <source>
        <dbReference type="EMBL" id="KAJ7740473.1"/>
    </source>
</evidence>
<accession>A0AAD7IFF2</accession>
<feature type="compositionally biased region" description="Polar residues" evidence="1">
    <location>
        <begin position="1"/>
        <end position="13"/>
    </location>
</feature>
<gene>
    <name evidence="2" type="ORF">DFH07DRAFT_965358</name>
</gene>
<feature type="region of interest" description="Disordered" evidence="1">
    <location>
        <begin position="188"/>
        <end position="218"/>
    </location>
</feature>
<keyword evidence="3" id="KW-1185">Reference proteome</keyword>
<feature type="compositionally biased region" description="Low complexity" evidence="1">
    <location>
        <begin position="58"/>
        <end position="79"/>
    </location>
</feature>
<dbReference type="Proteomes" id="UP001215280">
    <property type="component" value="Unassembled WGS sequence"/>
</dbReference>
<reference evidence="2" key="1">
    <citation type="submission" date="2023-03" db="EMBL/GenBank/DDBJ databases">
        <title>Massive genome expansion in bonnet fungi (Mycena s.s.) driven by repeated elements and novel gene families across ecological guilds.</title>
        <authorList>
            <consortium name="Lawrence Berkeley National Laboratory"/>
            <person name="Harder C.B."/>
            <person name="Miyauchi S."/>
            <person name="Viragh M."/>
            <person name="Kuo A."/>
            <person name="Thoen E."/>
            <person name="Andreopoulos B."/>
            <person name="Lu D."/>
            <person name="Skrede I."/>
            <person name="Drula E."/>
            <person name="Henrissat B."/>
            <person name="Morin E."/>
            <person name="Kohler A."/>
            <person name="Barry K."/>
            <person name="LaButti K."/>
            <person name="Morin E."/>
            <person name="Salamov A."/>
            <person name="Lipzen A."/>
            <person name="Mereny Z."/>
            <person name="Hegedus B."/>
            <person name="Baldrian P."/>
            <person name="Stursova M."/>
            <person name="Weitz H."/>
            <person name="Taylor A."/>
            <person name="Grigoriev I.V."/>
            <person name="Nagy L.G."/>
            <person name="Martin F."/>
            <person name="Kauserud H."/>
        </authorList>
    </citation>
    <scope>NUCLEOTIDE SEQUENCE</scope>
    <source>
        <strain evidence="2">CBHHK188m</strain>
    </source>
</reference>
<name>A0AAD7IFF2_9AGAR</name>
<dbReference type="PANTHER" id="PTHR34409">
    <property type="entry name" value="SET DOMAIN-CONTAINING PROTEIN"/>
    <property type="match status" value="1"/>
</dbReference>
<dbReference type="AlphaFoldDB" id="A0AAD7IFF2"/>
<dbReference type="EMBL" id="JARJLG010000127">
    <property type="protein sequence ID" value="KAJ7740473.1"/>
    <property type="molecule type" value="Genomic_DNA"/>
</dbReference>
<proteinExistence type="predicted"/>
<evidence type="ECO:0000313" key="3">
    <source>
        <dbReference type="Proteomes" id="UP001215280"/>
    </source>
</evidence>
<protein>
    <submittedName>
        <fullName evidence="2">Uncharacterized protein</fullName>
    </submittedName>
</protein>